<name>Q2J912_FRACC</name>
<dbReference type="InterPro" id="IPR016163">
    <property type="entry name" value="Ald_DH_C"/>
</dbReference>
<dbReference type="EMBL" id="CP000249">
    <property type="protein sequence ID" value="ABD12230.1"/>
    <property type="molecule type" value="Genomic_DNA"/>
</dbReference>
<gene>
    <name evidence="9" type="ordered locus">Francci3_2872</name>
</gene>
<dbReference type="Gene3D" id="3.40.605.10">
    <property type="entry name" value="Aldehyde Dehydrogenase, Chain A, domain 1"/>
    <property type="match status" value="2"/>
</dbReference>
<keyword evidence="10" id="KW-1185">Reference proteome</keyword>
<dbReference type="GO" id="GO:0004029">
    <property type="term" value="F:aldehyde dehydrogenase (NAD+) activity"/>
    <property type="evidence" value="ECO:0007669"/>
    <property type="project" value="UniProtKB-EC"/>
</dbReference>
<feature type="region of interest" description="Disordered" evidence="7">
    <location>
        <begin position="1"/>
        <end position="31"/>
    </location>
</feature>
<dbReference type="InterPro" id="IPR015590">
    <property type="entry name" value="Aldehyde_DH_dom"/>
</dbReference>
<dbReference type="RefSeq" id="WP_011437259.1">
    <property type="nucleotide sequence ID" value="NC_007777.1"/>
</dbReference>
<evidence type="ECO:0000256" key="6">
    <source>
        <dbReference type="RuleBase" id="RU003345"/>
    </source>
</evidence>
<dbReference type="Pfam" id="PF00171">
    <property type="entry name" value="Aldedh"/>
    <property type="match status" value="2"/>
</dbReference>
<protein>
    <recommendedName>
        <fullName evidence="4">aldehyde dehydrogenase (NAD(+))</fullName>
        <ecNumber evidence="4">1.2.1.3</ecNumber>
    </recommendedName>
</protein>
<dbReference type="AlphaFoldDB" id="Q2J912"/>
<dbReference type="Gene3D" id="3.40.309.10">
    <property type="entry name" value="Aldehyde Dehydrogenase, Chain A, domain 2"/>
    <property type="match status" value="2"/>
</dbReference>
<dbReference type="InterPro" id="IPR029510">
    <property type="entry name" value="Ald_DH_CS_GLU"/>
</dbReference>
<dbReference type="PANTHER" id="PTHR43521:SF1">
    <property type="entry name" value="ALPHA-AMINOADIPIC SEMIALDEHYDE DEHYDROGENASE"/>
    <property type="match status" value="1"/>
</dbReference>
<dbReference type="KEGG" id="fra:Francci3_2872"/>
<feature type="domain" description="Aldehyde dehydrogenase" evidence="8">
    <location>
        <begin position="40"/>
        <end position="358"/>
    </location>
</feature>
<comment type="subunit">
    <text evidence="1">Homotetramer.</text>
</comment>
<dbReference type="eggNOG" id="COG1012">
    <property type="taxonomic scope" value="Bacteria"/>
</dbReference>
<reference evidence="9 10" key="1">
    <citation type="journal article" date="2007" name="Genome Res.">
        <title>Genome characteristics of facultatively symbiotic Frankia sp. strains reflect host range and host plant biogeography.</title>
        <authorList>
            <person name="Normand P."/>
            <person name="Lapierre P."/>
            <person name="Tisa L.S."/>
            <person name="Gogarten J.P."/>
            <person name="Alloisio N."/>
            <person name="Bagnarol E."/>
            <person name="Bassi C.A."/>
            <person name="Berry A.M."/>
            <person name="Bickhart D.M."/>
            <person name="Choisne N."/>
            <person name="Couloux A."/>
            <person name="Cournoyer B."/>
            <person name="Cruveiller S."/>
            <person name="Daubin V."/>
            <person name="Demange N."/>
            <person name="Francino M.P."/>
            <person name="Goltsman E."/>
            <person name="Huang Y."/>
            <person name="Kopp O.R."/>
            <person name="Labarre L."/>
            <person name="Lapidus A."/>
            <person name="Lavire C."/>
            <person name="Marechal J."/>
            <person name="Martinez M."/>
            <person name="Mastronunzio J.E."/>
            <person name="Mullin B.C."/>
            <person name="Niemann J."/>
            <person name="Pujic P."/>
            <person name="Rawnsley T."/>
            <person name="Rouy Z."/>
            <person name="Schenowitz C."/>
            <person name="Sellstedt A."/>
            <person name="Tavares F."/>
            <person name="Tomkins J.P."/>
            <person name="Vallenet D."/>
            <person name="Valverde C."/>
            <person name="Wall L.G."/>
            <person name="Wang Y."/>
            <person name="Medigue C."/>
            <person name="Benson D.R."/>
        </authorList>
    </citation>
    <scope>NUCLEOTIDE SEQUENCE [LARGE SCALE GENOMIC DNA]</scope>
    <source>
        <strain evidence="10">DSM 45818 / CECT 9043 / CcI3</strain>
    </source>
</reference>
<keyword evidence="2 6" id="KW-0560">Oxidoreductase</keyword>
<evidence type="ECO:0000256" key="2">
    <source>
        <dbReference type="ARBA" id="ARBA00023002"/>
    </source>
</evidence>
<evidence type="ECO:0000313" key="10">
    <source>
        <dbReference type="Proteomes" id="UP000001937"/>
    </source>
</evidence>
<evidence type="ECO:0000256" key="5">
    <source>
        <dbReference type="PROSITE-ProRule" id="PRU10007"/>
    </source>
</evidence>
<comment type="similarity">
    <text evidence="6">Belongs to the aldehyde dehydrogenase family.</text>
</comment>
<organism evidence="9 10">
    <name type="scientific">Frankia casuarinae (strain DSM 45818 / CECT 9043 / HFP020203 / CcI3)</name>
    <dbReference type="NCBI Taxonomy" id="106370"/>
    <lineage>
        <taxon>Bacteria</taxon>
        <taxon>Bacillati</taxon>
        <taxon>Actinomycetota</taxon>
        <taxon>Actinomycetes</taxon>
        <taxon>Frankiales</taxon>
        <taxon>Frankiaceae</taxon>
        <taxon>Frankia</taxon>
    </lineage>
</organism>
<evidence type="ECO:0000256" key="7">
    <source>
        <dbReference type="SAM" id="MobiDB-lite"/>
    </source>
</evidence>
<feature type="active site" evidence="5">
    <location>
        <position position="273"/>
    </location>
</feature>
<proteinExistence type="inferred from homology"/>
<evidence type="ECO:0000256" key="4">
    <source>
        <dbReference type="ARBA" id="ARBA00024226"/>
    </source>
</evidence>
<dbReference type="OrthoDB" id="6882680at2"/>
<dbReference type="SUPFAM" id="SSF53720">
    <property type="entry name" value="ALDH-like"/>
    <property type="match status" value="1"/>
</dbReference>
<evidence type="ECO:0000313" key="9">
    <source>
        <dbReference type="EMBL" id="ABD12230.1"/>
    </source>
</evidence>
<dbReference type="STRING" id="106370.Francci3_2872"/>
<evidence type="ECO:0000256" key="1">
    <source>
        <dbReference type="ARBA" id="ARBA00011881"/>
    </source>
</evidence>
<dbReference type="EC" id="1.2.1.3" evidence="4"/>
<feature type="domain" description="Aldehyde dehydrogenase" evidence="8">
    <location>
        <begin position="413"/>
        <end position="531"/>
    </location>
</feature>
<keyword evidence="3" id="KW-0520">NAD</keyword>
<accession>Q2J912</accession>
<dbReference type="HOGENOM" id="CLU_005391_1_0_11"/>
<dbReference type="InterPro" id="IPR044638">
    <property type="entry name" value="ALDH7A1-like"/>
</dbReference>
<evidence type="ECO:0000256" key="3">
    <source>
        <dbReference type="ARBA" id="ARBA00023027"/>
    </source>
</evidence>
<dbReference type="Proteomes" id="UP000001937">
    <property type="component" value="Chromosome"/>
</dbReference>
<feature type="compositionally biased region" description="Low complexity" evidence="7">
    <location>
        <begin position="387"/>
        <end position="400"/>
    </location>
</feature>
<feature type="region of interest" description="Disordered" evidence="7">
    <location>
        <begin position="387"/>
        <end position="406"/>
    </location>
</feature>
<dbReference type="PROSITE" id="PS00687">
    <property type="entry name" value="ALDEHYDE_DEHYDR_GLU"/>
    <property type="match status" value="1"/>
</dbReference>
<sequence>MTLVRPRRVGALIGGRPRDGRPRDGCAPPGAAEAELTPVRTVPSTNPARLDDVVAEVELAGPETILAAAVAARDAQRTWADVPAPVRGSVIGNLGRLVADNAAALARLVTREIGKPAAEARGEVQEIIDTCEFFRGEGRRLYGETVPSEMPDKQLFTFREPVGVMMVITAGNFPVAVPSWYIVPALLAGDTVVWKPAEYAAACAQALVELMAAAGVPAGAVNLVPADGAATSLGLERALAAGVVDKVGFTGSTEVGRFIGALCGRYLQSPCLELGGKNPMVVAPDADLDAAVEAAVFAGFGTAGQRCTSLGTAIVHESVHAEFVRRLDAAVSAAVVGDPTRDVLYGPLLDARFAAGFADHLDLIRDHHRIFGSTAVGRITSAGFGTSAGSSTPLTPAGPGRWPGGPRRGFVGDPDSGLYYHPVVLDGVRPDDEVFREETFGPIIGVTTYRSLDEAIDLANLPGYGLSSSIYTGDAASAFRFRRGVRAGMVSVNSSTSGAEAHLPFGGNGRSGNGSRQSGRWVLDQVTRWQSMNWDYSGRLQKAQLDTAVPPADLSFRLSDP</sequence>
<dbReference type="InterPro" id="IPR016161">
    <property type="entry name" value="Ald_DH/histidinol_DH"/>
</dbReference>
<dbReference type="PANTHER" id="PTHR43521">
    <property type="entry name" value="ALPHA-AMINOADIPIC SEMIALDEHYDE DEHYDROGENASE"/>
    <property type="match status" value="1"/>
</dbReference>
<dbReference type="PhylomeDB" id="Q2J912"/>
<dbReference type="InterPro" id="IPR016162">
    <property type="entry name" value="Ald_DH_N"/>
</dbReference>
<evidence type="ECO:0000259" key="8">
    <source>
        <dbReference type="Pfam" id="PF00171"/>
    </source>
</evidence>